<accession>A0A4Y9FTG3</accession>
<feature type="transmembrane region" description="Helical" evidence="5">
    <location>
        <begin position="369"/>
        <end position="389"/>
    </location>
</feature>
<evidence type="ECO:0000313" key="7">
    <source>
        <dbReference type="EMBL" id="TFU31820.1"/>
    </source>
</evidence>
<dbReference type="EMBL" id="SPQB01000040">
    <property type="protein sequence ID" value="TFU31820.1"/>
    <property type="molecule type" value="Genomic_DNA"/>
</dbReference>
<gene>
    <name evidence="7" type="ORF">E4U02_12880</name>
</gene>
<feature type="transmembrane region" description="Helical" evidence="5">
    <location>
        <begin position="274"/>
        <end position="299"/>
    </location>
</feature>
<feature type="transmembrane region" description="Helical" evidence="5">
    <location>
        <begin position="184"/>
        <end position="201"/>
    </location>
</feature>
<dbReference type="PANTHER" id="PTHR23534:SF1">
    <property type="entry name" value="MAJOR FACILITATOR SUPERFAMILY PROTEIN"/>
    <property type="match status" value="1"/>
</dbReference>
<name>A0A4Y9FTG3_9MICO</name>
<feature type="transmembrane region" description="Helical" evidence="5">
    <location>
        <begin position="57"/>
        <end position="77"/>
    </location>
</feature>
<feature type="transmembrane region" description="Helical" evidence="5">
    <location>
        <begin position="108"/>
        <end position="125"/>
    </location>
</feature>
<dbReference type="InterPro" id="IPR011701">
    <property type="entry name" value="MFS"/>
</dbReference>
<dbReference type="GO" id="GO:0022857">
    <property type="term" value="F:transmembrane transporter activity"/>
    <property type="evidence" value="ECO:0007669"/>
    <property type="project" value="InterPro"/>
</dbReference>
<keyword evidence="2 5" id="KW-0812">Transmembrane</keyword>
<sequence>MSTAVVPGIEEIARVQGRTVRVLAAGQVLGGVSFGATVSLGALLAADLSGEESLSGFATAAVTLGAALCAIPLARLAGVRGRRFALTLGNAFALAGIAIVILSAALRLFPLLLAGVILIGAGNAGNLQSRFAATDLATPRRRGRDLGTVVWATTVGGVLGPLMITPGEALGAVVGMPPLTGAYLFSIVAQVAALVLYLVALRPDPLALAQRIALSAGPSGPVVESDRPVAARYAMLAVAASHVVMASVMAMTPIHLSHIAHAAHGGHAVETTEITLLVGTTIALHVLGMYGASPLFGWLADRIGRVTTILAGLGILTLALGTLTLWPDEQPAVVVGLFLLGLGWSAGTVAGSALLTESTPIARRPRRQGLSDTTMTASAAVGSVLAGIVLGGPGYGALALIALAIVAVTALLSPLGRR</sequence>
<comment type="subcellular location">
    <subcellularLocation>
        <location evidence="1">Cell membrane</location>
        <topology evidence="1">Multi-pass membrane protein</topology>
    </subcellularLocation>
</comment>
<evidence type="ECO:0000256" key="4">
    <source>
        <dbReference type="ARBA" id="ARBA00023136"/>
    </source>
</evidence>
<protein>
    <submittedName>
        <fullName evidence="7">MFS transporter</fullName>
    </submittedName>
</protein>
<dbReference type="OrthoDB" id="9776171at2"/>
<dbReference type="Proteomes" id="UP000298358">
    <property type="component" value="Unassembled WGS sequence"/>
</dbReference>
<dbReference type="AlphaFoldDB" id="A0A4Y9FTG3"/>
<dbReference type="PROSITE" id="PS50850">
    <property type="entry name" value="MFS"/>
    <property type="match status" value="1"/>
</dbReference>
<feature type="domain" description="Major facilitator superfamily (MFS) profile" evidence="6">
    <location>
        <begin position="19"/>
        <end position="418"/>
    </location>
</feature>
<feature type="transmembrane region" description="Helical" evidence="5">
    <location>
        <begin position="84"/>
        <end position="102"/>
    </location>
</feature>
<evidence type="ECO:0000256" key="2">
    <source>
        <dbReference type="ARBA" id="ARBA00022692"/>
    </source>
</evidence>
<dbReference type="Gene3D" id="1.20.1250.20">
    <property type="entry name" value="MFS general substrate transporter like domains"/>
    <property type="match status" value="1"/>
</dbReference>
<feature type="transmembrane region" description="Helical" evidence="5">
    <location>
        <begin position="332"/>
        <end position="357"/>
    </location>
</feature>
<evidence type="ECO:0000256" key="1">
    <source>
        <dbReference type="ARBA" id="ARBA00004651"/>
    </source>
</evidence>
<evidence type="ECO:0000256" key="3">
    <source>
        <dbReference type="ARBA" id="ARBA00022989"/>
    </source>
</evidence>
<comment type="caution">
    <text evidence="7">The sequence shown here is derived from an EMBL/GenBank/DDBJ whole genome shotgun (WGS) entry which is preliminary data.</text>
</comment>
<feature type="transmembrane region" description="Helical" evidence="5">
    <location>
        <begin position="146"/>
        <end position="164"/>
    </location>
</feature>
<feature type="transmembrane region" description="Helical" evidence="5">
    <location>
        <begin position="395"/>
        <end position="415"/>
    </location>
</feature>
<dbReference type="PANTHER" id="PTHR23534">
    <property type="entry name" value="MFS PERMEASE"/>
    <property type="match status" value="1"/>
</dbReference>
<keyword evidence="8" id="KW-1185">Reference proteome</keyword>
<organism evidence="7 8">
    <name type="scientific">Microbacterium paludicola</name>
    <dbReference type="NCBI Taxonomy" id="300019"/>
    <lineage>
        <taxon>Bacteria</taxon>
        <taxon>Bacillati</taxon>
        <taxon>Actinomycetota</taxon>
        <taxon>Actinomycetes</taxon>
        <taxon>Micrococcales</taxon>
        <taxon>Microbacteriaceae</taxon>
        <taxon>Microbacterium</taxon>
    </lineage>
</organism>
<feature type="transmembrane region" description="Helical" evidence="5">
    <location>
        <begin position="306"/>
        <end position="326"/>
    </location>
</feature>
<dbReference type="InterPro" id="IPR020846">
    <property type="entry name" value="MFS_dom"/>
</dbReference>
<dbReference type="Pfam" id="PF07690">
    <property type="entry name" value="MFS_1"/>
    <property type="match status" value="2"/>
</dbReference>
<dbReference type="RefSeq" id="WP_135115240.1">
    <property type="nucleotide sequence ID" value="NZ_JADGLL010000040.1"/>
</dbReference>
<proteinExistence type="predicted"/>
<reference evidence="7 8" key="1">
    <citation type="submission" date="2019-03" db="EMBL/GenBank/DDBJ databases">
        <title>Diversity of the mouse oral microbiome.</title>
        <authorList>
            <person name="Joseph S."/>
            <person name="Aduse-Opoku J."/>
            <person name="Curtis M."/>
            <person name="Wade W."/>
            <person name="Hashim A."/>
        </authorList>
    </citation>
    <scope>NUCLEOTIDE SEQUENCE [LARGE SCALE GENOMIC DNA]</scope>
    <source>
        <strain evidence="7 8">P1012</strain>
    </source>
</reference>
<keyword evidence="3 5" id="KW-1133">Transmembrane helix</keyword>
<evidence type="ECO:0000256" key="5">
    <source>
        <dbReference type="SAM" id="Phobius"/>
    </source>
</evidence>
<feature type="transmembrane region" description="Helical" evidence="5">
    <location>
        <begin position="22"/>
        <end position="45"/>
    </location>
</feature>
<evidence type="ECO:0000259" key="6">
    <source>
        <dbReference type="PROSITE" id="PS50850"/>
    </source>
</evidence>
<dbReference type="InterPro" id="IPR036259">
    <property type="entry name" value="MFS_trans_sf"/>
</dbReference>
<evidence type="ECO:0000313" key="8">
    <source>
        <dbReference type="Proteomes" id="UP000298358"/>
    </source>
</evidence>
<dbReference type="GO" id="GO:0005886">
    <property type="term" value="C:plasma membrane"/>
    <property type="evidence" value="ECO:0007669"/>
    <property type="project" value="UniProtKB-SubCell"/>
</dbReference>
<dbReference type="SUPFAM" id="SSF103473">
    <property type="entry name" value="MFS general substrate transporter"/>
    <property type="match status" value="1"/>
</dbReference>
<feature type="transmembrane region" description="Helical" evidence="5">
    <location>
        <begin position="233"/>
        <end position="254"/>
    </location>
</feature>
<keyword evidence="4 5" id="KW-0472">Membrane</keyword>